<dbReference type="Pfam" id="PF06966">
    <property type="entry name" value="DUF1295"/>
    <property type="match status" value="1"/>
</dbReference>
<evidence type="ECO:0000313" key="2">
    <source>
        <dbReference type="EMBL" id="KAK6331091.1"/>
    </source>
</evidence>
<dbReference type="EMBL" id="JAVHNQ010000016">
    <property type="protein sequence ID" value="KAK6331091.1"/>
    <property type="molecule type" value="Genomic_DNA"/>
</dbReference>
<dbReference type="InterPro" id="IPR010721">
    <property type="entry name" value="UstE-like"/>
</dbReference>
<gene>
    <name evidence="2" type="ORF">TWF696_003167</name>
</gene>
<organism evidence="2 3">
    <name type="scientific">Orbilia brochopaga</name>
    <dbReference type="NCBI Taxonomy" id="3140254"/>
    <lineage>
        <taxon>Eukaryota</taxon>
        <taxon>Fungi</taxon>
        <taxon>Dikarya</taxon>
        <taxon>Ascomycota</taxon>
        <taxon>Pezizomycotina</taxon>
        <taxon>Orbiliomycetes</taxon>
        <taxon>Orbiliales</taxon>
        <taxon>Orbiliaceae</taxon>
        <taxon>Orbilia</taxon>
    </lineage>
</organism>
<dbReference type="GO" id="GO:0016020">
    <property type="term" value="C:membrane"/>
    <property type="evidence" value="ECO:0007669"/>
    <property type="project" value="TreeGrafter"/>
</dbReference>
<protein>
    <recommendedName>
        <fullName evidence="4">DUF1295 domain-containing protein</fullName>
    </recommendedName>
</protein>
<comment type="caution">
    <text evidence="2">The sequence shown here is derived from an EMBL/GenBank/DDBJ whole genome shotgun (WGS) entry which is preliminary data.</text>
</comment>
<evidence type="ECO:0000256" key="1">
    <source>
        <dbReference type="SAM" id="Phobius"/>
    </source>
</evidence>
<dbReference type="PANTHER" id="PTHR32251:SF23">
    <property type="entry name" value="3-OXO-5-ALPHA-STEROID 4-DEHYDROGENASE (DUF1295)"/>
    <property type="match status" value="1"/>
</dbReference>
<keyword evidence="1" id="KW-1133">Transmembrane helix</keyword>
<evidence type="ECO:0000313" key="3">
    <source>
        <dbReference type="Proteomes" id="UP001375240"/>
    </source>
</evidence>
<accession>A0AAV9U0S5</accession>
<name>A0AAV9U0S5_9PEZI</name>
<dbReference type="Gene3D" id="1.20.120.1630">
    <property type="match status" value="1"/>
</dbReference>
<keyword evidence="1" id="KW-0472">Membrane</keyword>
<feature type="transmembrane region" description="Helical" evidence="1">
    <location>
        <begin position="153"/>
        <end position="182"/>
    </location>
</feature>
<dbReference type="AlphaFoldDB" id="A0AAV9U0S5"/>
<proteinExistence type="predicted"/>
<keyword evidence="1" id="KW-0812">Transmembrane</keyword>
<keyword evidence="3" id="KW-1185">Reference proteome</keyword>
<sequence>MASLPLYQNINEVSQSPPNIFQLFQTAVGGLQQVLNGKSEFSAFYKDTDPFGVAILGSLLLSALALGLSEVTQNFSQVDRWWSLAPAIYVLHYSYWARLNDLSSDRIDTVAVVVAIWSIRLTYNYWRKGGYQWSSEDYRWEVIRGSIGRPAFILLNISFISFIQNFILLAITSPVYVFLILAKNFPQHNSENVATVDKVFSRGMMLAVILEFFADQQQWNFHQAKSHYKSSGRAPPGWDKSELDRGFLYSGLWAFSRHPNFTGEQLFWVLLYQWSAFVTDSVYNWTGIGALSYLLLFQGSTWLTERITASKYGDYKIYQKHVSMFLPRVLTIKEGGFYFPDDSMKVD</sequence>
<dbReference type="Proteomes" id="UP001375240">
    <property type="component" value="Unassembled WGS sequence"/>
</dbReference>
<evidence type="ECO:0008006" key="4">
    <source>
        <dbReference type="Google" id="ProtNLM"/>
    </source>
</evidence>
<reference evidence="2 3" key="1">
    <citation type="submission" date="2019-10" db="EMBL/GenBank/DDBJ databases">
        <authorList>
            <person name="Palmer J.M."/>
        </authorList>
    </citation>
    <scope>NUCLEOTIDE SEQUENCE [LARGE SCALE GENOMIC DNA]</scope>
    <source>
        <strain evidence="2 3">TWF696</strain>
    </source>
</reference>
<dbReference type="PANTHER" id="PTHR32251">
    <property type="entry name" value="3-OXO-5-ALPHA-STEROID 4-DEHYDROGENASE"/>
    <property type="match status" value="1"/>
</dbReference>